<feature type="domain" description="BURP" evidence="8">
    <location>
        <begin position="414"/>
        <end position="628"/>
    </location>
</feature>
<dbReference type="GO" id="GO:0048046">
    <property type="term" value="C:apoplast"/>
    <property type="evidence" value="ECO:0007669"/>
    <property type="project" value="UniProtKB-SubCell"/>
</dbReference>
<protein>
    <recommendedName>
        <fullName evidence="8">BURP domain-containing protein</fullName>
    </recommendedName>
</protein>
<evidence type="ECO:0000256" key="3">
    <source>
        <dbReference type="ARBA" id="ARBA00022512"/>
    </source>
</evidence>
<evidence type="ECO:0000256" key="6">
    <source>
        <dbReference type="ARBA" id="ARBA00023180"/>
    </source>
</evidence>
<dbReference type="PANTHER" id="PTHR31458:SF9">
    <property type="entry name" value="POLYGALACTURONASE-1 NON-CATALYTIC SUBUNIT BETA"/>
    <property type="match status" value="1"/>
</dbReference>
<dbReference type="InterPro" id="IPR051897">
    <property type="entry name" value="PG-associated_BURP"/>
</dbReference>
<comment type="caution">
    <text evidence="9">The sequence shown here is derived from an EMBL/GenBank/DDBJ whole genome shotgun (WGS) entry which is preliminary data.</text>
</comment>
<evidence type="ECO:0000256" key="1">
    <source>
        <dbReference type="ARBA" id="ARBA00004191"/>
    </source>
</evidence>
<evidence type="ECO:0000259" key="8">
    <source>
        <dbReference type="PROSITE" id="PS51277"/>
    </source>
</evidence>
<evidence type="ECO:0000256" key="4">
    <source>
        <dbReference type="ARBA" id="ARBA00022523"/>
    </source>
</evidence>
<dbReference type="PROSITE" id="PS51277">
    <property type="entry name" value="BURP"/>
    <property type="match status" value="1"/>
</dbReference>
<dbReference type="Pfam" id="PF03181">
    <property type="entry name" value="BURP"/>
    <property type="match status" value="1"/>
</dbReference>
<evidence type="ECO:0000313" key="9">
    <source>
        <dbReference type="EMBL" id="GMN45869.1"/>
    </source>
</evidence>
<evidence type="ECO:0000256" key="2">
    <source>
        <dbReference type="ARBA" id="ARBA00004271"/>
    </source>
</evidence>
<keyword evidence="10" id="KW-1185">Reference proteome</keyword>
<organism evidence="9 10">
    <name type="scientific">Ficus carica</name>
    <name type="common">Common fig</name>
    <dbReference type="NCBI Taxonomy" id="3494"/>
    <lineage>
        <taxon>Eukaryota</taxon>
        <taxon>Viridiplantae</taxon>
        <taxon>Streptophyta</taxon>
        <taxon>Embryophyta</taxon>
        <taxon>Tracheophyta</taxon>
        <taxon>Spermatophyta</taxon>
        <taxon>Magnoliopsida</taxon>
        <taxon>eudicotyledons</taxon>
        <taxon>Gunneridae</taxon>
        <taxon>Pentapetalae</taxon>
        <taxon>rosids</taxon>
        <taxon>fabids</taxon>
        <taxon>Rosales</taxon>
        <taxon>Moraceae</taxon>
        <taxon>Ficeae</taxon>
        <taxon>Ficus</taxon>
    </lineage>
</organism>
<name>A0AA87ZXZ7_FICCA</name>
<feature type="chain" id="PRO_5041656696" description="BURP domain-containing protein" evidence="7">
    <location>
        <begin position="28"/>
        <end position="630"/>
    </location>
</feature>
<gene>
    <name evidence="9" type="ORF">TIFTF001_015063</name>
</gene>
<keyword evidence="3" id="KW-0964">Secreted</keyword>
<evidence type="ECO:0000256" key="7">
    <source>
        <dbReference type="SAM" id="SignalP"/>
    </source>
</evidence>
<keyword evidence="4" id="KW-0052">Apoplast</keyword>
<dbReference type="InterPro" id="IPR004873">
    <property type="entry name" value="BURP_dom"/>
</dbReference>
<dbReference type="PANTHER" id="PTHR31458">
    <property type="entry name" value="POLYGALACTURONASE 1 BETA-LIKE PROTEIN 2"/>
    <property type="match status" value="1"/>
</dbReference>
<reference evidence="9" key="1">
    <citation type="submission" date="2023-07" db="EMBL/GenBank/DDBJ databases">
        <title>draft genome sequence of fig (Ficus carica).</title>
        <authorList>
            <person name="Takahashi T."/>
            <person name="Nishimura K."/>
        </authorList>
    </citation>
    <scope>NUCLEOTIDE SEQUENCE</scope>
</reference>
<dbReference type="SMART" id="SM01045">
    <property type="entry name" value="BURP"/>
    <property type="match status" value="1"/>
</dbReference>
<dbReference type="AlphaFoldDB" id="A0AA87ZXZ7"/>
<dbReference type="Gramene" id="FCD_00010773-RA">
    <property type="protein sequence ID" value="FCD_00010773-RA:cds"/>
    <property type="gene ID" value="FCD_00010773"/>
</dbReference>
<comment type="subcellular location">
    <subcellularLocation>
        <location evidence="1">Secreted</location>
        <location evidence="1">Cell wall</location>
    </subcellularLocation>
    <subcellularLocation>
        <location evidence="2">Secreted</location>
        <location evidence="2">Extracellular space</location>
        <location evidence="2">Apoplast</location>
    </subcellularLocation>
</comment>
<dbReference type="EMBL" id="BTGU01000021">
    <property type="protein sequence ID" value="GMN45869.1"/>
    <property type="molecule type" value="Genomic_DNA"/>
</dbReference>
<accession>A0AA87ZXZ7</accession>
<evidence type="ECO:0000313" key="10">
    <source>
        <dbReference type="Proteomes" id="UP001187192"/>
    </source>
</evidence>
<evidence type="ECO:0000256" key="5">
    <source>
        <dbReference type="ARBA" id="ARBA00022729"/>
    </source>
</evidence>
<keyword evidence="3" id="KW-0134">Cell wall</keyword>
<proteinExistence type="predicted"/>
<feature type="signal peptide" evidence="7">
    <location>
        <begin position="1"/>
        <end position="27"/>
    </location>
</feature>
<sequence>MRSTNFLLVSLFLLLSLSSPNVVKVSARNDRKNMKNPFTAKASLIRYWNNQISNDLPKPNFLLSKASPLGPTESAILVKLASQNDLSTHLDSFCSLAGLFCSFDDKPDSNPTENDVVSKQDANFATYANKNFANYGDSRLGGADSFKNYSSELNQPNDSFGKYSRDSTSRHEEFTNYAAEANVATSVFTGYGAGATAGSGDFKTYHRQVNIPNLRFASYDSNSNGHRLSFASYSAETNSGAESFVSYSKKGNAVPSEFDSYGDGSNIVGSGFTGYGEAGNGGNDTFKGYGSSGNNPRSDFKSYGGGGTAGIDQFWNYRNGANVGGDSFQSYARNSNSGKAIFVNYGKSFNLGNDSFKEYGKGATGRTTIGFKSYSLGRTFKEYAQNGTVFAEYNNFTTALSGNFVNKRVELGKFFRESSLKEGNVMMMPDIRDKMPKRSFLPRFLLTKLPFSKSRIDEVKGIFHALDGSAMERMIIDALEECERAPSPGETKRCVGSAEDMIDFAISVLGRDVVVRTTENVNGSKGEVMIGKVKGINGGEVTKSVSCHQSLFTYLLYYCHSVPQVRVYEADILDVGSKAKINHGVAICHLDTSSWAPGHGAFVALRSGPGKIEVCHWIFENDMIWTIADH</sequence>
<keyword evidence="5 7" id="KW-0732">Signal</keyword>
<dbReference type="Proteomes" id="UP001187192">
    <property type="component" value="Unassembled WGS sequence"/>
</dbReference>
<keyword evidence="6" id="KW-0325">Glycoprotein</keyword>